<evidence type="ECO:0000259" key="3">
    <source>
        <dbReference type="PROSITE" id="PS50011"/>
    </source>
</evidence>
<dbReference type="OrthoDB" id="541276at2759"/>
<keyword evidence="1" id="KW-0547">Nucleotide-binding</keyword>
<organism evidence="4">
    <name type="scientific">Cladocopium goreaui</name>
    <dbReference type="NCBI Taxonomy" id="2562237"/>
    <lineage>
        <taxon>Eukaryota</taxon>
        <taxon>Sar</taxon>
        <taxon>Alveolata</taxon>
        <taxon>Dinophyceae</taxon>
        <taxon>Suessiales</taxon>
        <taxon>Symbiodiniaceae</taxon>
        <taxon>Cladocopium</taxon>
    </lineage>
</organism>
<gene>
    <name evidence="4" type="ORF">C1SCF055_LOCUS42135</name>
</gene>
<dbReference type="GO" id="GO:0035556">
    <property type="term" value="P:intracellular signal transduction"/>
    <property type="evidence" value="ECO:0007669"/>
    <property type="project" value="TreeGrafter"/>
</dbReference>
<dbReference type="SUPFAM" id="SSF56112">
    <property type="entry name" value="Protein kinase-like (PK-like)"/>
    <property type="match status" value="1"/>
</dbReference>
<dbReference type="Proteomes" id="UP001152797">
    <property type="component" value="Unassembled WGS sequence"/>
</dbReference>
<evidence type="ECO:0000313" key="5">
    <source>
        <dbReference type="EMBL" id="CAL1170869.1"/>
    </source>
</evidence>
<protein>
    <submittedName>
        <fullName evidence="6">Serine/threonine-protein kinase H1-like</fullName>
    </submittedName>
</protein>
<evidence type="ECO:0000313" key="7">
    <source>
        <dbReference type="Proteomes" id="UP001152797"/>
    </source>
</evidence>
<evidence type="ECO:0000256" key="2">
    <source>
        <dbReference type="ARBA" id="ARBA00022840"/>
    </source>
</evidence>
<dbReference type="GO" id="GO:0005524">
    <property type="term" value="F:ATP binding"/>
    <property type="evidence" value="ECO:0007669"/>
    <property type="project" value="UniProtKB-KW"/>
</dbReference>
<dbReference type="Pfam" id="PF00069">
    <property type="entry name" value="Pkinase"/>
    <property type="match status" value="1"/>
</dbReference>
<dbReference type="Gene3D" id="3.30.559.30">
    <property type="entry name" value="Nonribosomal peptide synthetase, condensation domain"/>
    <property type="match status" value="1"/>
</dbReference>
<dbReference type="Gene3D" id="1.10.510.10">
    <property type="entry name" value="Transferase(Phosphotransferase) domain 1"/>
    <property type="match status" value="1"/>
</dbReference>
<comment type="caution">
    <text evidence="4">The sequence shown here is derived from an EMBL/GenBank/DDBJ whole genome shotgun (WGS) entry which is preliminary data.</text>
</comment>
<evidence type="ECO:0000256" key="1">
    <source>
        <dbReference type="ARBA" id="ARBA00022741"/>
    </source>
</evidence>
<feature type="domain" description="Protein kinase" evidence="3">
    <location>
        <begin position="1004"/>
        <end position="1304"/>
    </location>
</feature>
<dbReference type="EMBL" id="CAMXCT020006638">
    <property type="protein sequence ID" value="CAL1170869.1"/>
    <property type="molecule type" value="Genomic_DNA"/>
</dbReference>
<evidence type="ECO:0000313" key="6">
    <source>
        <dbReference type="EMBL" id="CAL4804806.1"/>
    </source>
</evidence>
<dbReference type="EMBL" id="CAMXCT010006638">
    <property type="protein sequence ID" value="CAI4017494.1"/>
    <property type="molecule type" value="Genomic_DNA"/>
</dbReference>
<keyword evidence="2" id="KW-0067">ATP-binding</keyword>
<dbReference type="InterPro" id="IPR011009">
    <property type="entry name" value="Kinase-like_dom_sf"/>
</dbReference>
<dbReference type="EMBL" id="CAMXCT030006638">
    <property type="protein sequence ID" value="CAL4804806.1"/>
    <property type="molecule type" value="Genomic_DNA"/>
</dbReference>
<dbReference type="InterPro" id="IPR000719">
    <property type="entry name" value="Prot_kinase_dom"/>
</dbReference>
<dbReference type="PANTHER" id="PTHR24346:SF30">
    <property type="entry name" value="MATERNAL EMBRYONIC LEUCINE ZIPPER KINASE"/>
    <property type="match status" value="1"/>
</dbReference>
<sequence>MEVSNIDMTWNSTKGIALHGKQPRRSHMAPVKHRLDMAAFKAIFAFHKRCKTNQISIFKVIQSPQGMPPSTAKSSGVFPLLSADEKFIRQTAGIVGVVKGHAMADMPGNAAVHSGTAELHVLQLACGIFMLQTCMTVVQAKAHLITTATRFDPAGFLHLFKKSSLPRGPCGLDKPRGDVAPANTAEGLAGPNSPSTFLGELPCKAAPVRLRPMLKAVSKSVSKSCSCSCNNLDAIKLWGNFGAQKSSIATGHMNTIVRRMIYSVLRPLEGCRHPIAARLLCTTRGCSRPALPKFWEKLGVVPMFDVQICHPSSMKSLRNVAKGPMVGVAQAMPGIAPPFPFPLEVGLCFEQKRLRITFLVHECRCQTSLTSVHWMWCAAGRLGDLLKNCRSQPAHRHQHGHQAPGSPSCGTDVSLAALHPRDICGDRSSDLRRRISAIQLLQVSTSWFRSDLSLKRVRYRKVCFQVASPIASPMCLCVNCSLACRNSLATSLLAQLTLEKLAPLKRSPKSRPVRCGASGGSALVSLTIQKPKELEDWKDGKDRLGLFQAALIPVVPLAKALKCELARTMLRQPRLSPVQEAFLAGRFERFFVSWWRLISSVPKELLKAAVMILQERHWILRSTFNSDMPLVSPKRFDVVETRDVPEEGQEGQDLEQIAREFAWQPLDLKNAPAIRVLLVTFGSDSQAESAESKCLLVVKVHHVACDGLSVATLDKELCALLGQECSTNAGHNQYGPLCLNPGQSAMNALCLKLPPSPGQFHRYVQCMHGQHLSSESGHRDRAFWSQQFASLHLPVMPMPESHGQHTVEIIFPKGFPAKHSKLLALFAYWQCCRTRQEEVIIGGPFHGRPTHLLPYIIHMPKPFDLTQLLEDVEKTVRDAHKHALVPLKVWGFDLSFQAILYWEPSGGWAQASAEWGSRNMIPPPLPVADLVLRAFESNGSIEARLDVSGNFTQQQAQQMADSLGKLAVDFVERYPTLPGKKSTTGKATTAPEAIQNVANAAQPWDPSEYVGQTLLQEAVRNHGAVDLMQKKNGEKIAVKRMPTRWVREGPIEFNEQYPTASERPWVDIGLVRYLNSIQYPYACELFGVFRDDETTYVAASLATKGDLFTWCDQDPPPGLKREAVMLPIVGQIFVAVRWLHDLGVAHRDLSLENILLSDQGGTQQVKLIDFGMATVNRICKKEVRGKQSYQAPEMHGSEPYDAFLTDEFALGVSIFAMAVQDYPWTSTKKSSCQLFEYISTFGLIKFLKKRKLRKGTEHLAEVMSPELIQLIDAMVQLDANNRLSLGEACFNGEARRSVWDEPWIQAFQGP</sequence>
<dbReference type="InterPro" id="IPR023213">
    <property type="entry name" value="CAT-like_dom_sf"/>
</dbReference>
<keyword evidence="7" id="KW-1185">Reference proteome</keyword>
<accession>A0A9P1GMD0</accession>
<name>A0A9P1GMD0_9DINO</name>
<dbReference type="Gene3D" id="3.30.559.10">
    <property type="entry name" value="Chloramphenicol acetyltransferase-like domain"/>
    <property type="match status" value="1"/>
</dbReference>
<evidence type="ECO:0000313" key="4">
    <source>
        <dbReference type="EMBL" id="CAI4017494.1"/>
    </source>
</evidence>
<reference evidence="5" key="2">
    <citation type="submission" date="2024-04" db="EMBL/GenBank/DDBJ databases">
        <authorList>
            <person name="Chen Y."/>
            <person name="Shah S."/>
            <person name="Dougan E. K."/>
            <person name="Thang M."/>
            <person name="Chan C."/>
        </authorList>
    </citation>
    <scope>NUCLEOTIDE SEQUENCE [LARGE SCALE GENOMIC DNA]</scope>
</reference>
<dbReference type="GO" id="GO:0005737">
    <property type="term" value="C:cytoplasm"/>
    <property type="evidence" value="ECO:0007669"/>
    <property type="project" value="TreeGrafter"/>
</dbReference>
<keyword evidence="6" id="KW-0418">Kinase</keyword>
<dbReference type="PANTHER" id="PTHR24346">
    <property type="entry name" value="MAP/MICROTUBULE AFFINITY-REGULATING KINASE"/>
    <property type="match status" value="1"/>
</dbReference>
<proteinExistence type="predicted"/>
<dbReference type="PROSITE" id="PS50011">
    <property type="entry name" value="PROTEIN_KINASE_DOM"/>
    <property type="match status" value="1"/>
</dbReference>
<dbReference type="GO" id="GO:0004674">
    <property type="term" value="F:protein serine/threonine kinase activity"/>
    <property type="evidence" value="ECO:0007669"/>
    <property type="project" value="TreeGrafter"/>
</dbReference>
<keyword evidence="6" id="KW-0808">Transferase</keyword>
<dbReference type="SUPFAM" id="SSF52777">
    <property type="entry name" value="CoA-dependent acyltransferases"/>
    <property type="match status" value="2"/>
</dbReference>
<dbReference type="SMART" id="SM00220">
    <property type="entry name" value="S_TKc"/>
    <property type="match status" value="1"/>
</dbReference>
<reference evidence="4" key="1">
    <citation type="submission" date="2022-10" db="EMBL/GenBank/DDBJ databases">
        <authorList>
            <person name="Chen Y."/>
            <person name="Dougan E. K."/>
            <person name="Chan C."/>
            <person name="Rhodes N."/>
            <person name="Thang M."/>
        </authorList>
    </citation>
    <scope>NUCLEOTIDE SEQUENCE</scope>
</reference>